<evidence type="ECO:0000313" key="8">
    <source>
        <dbReference type="EnsemblPlants" id="cds.evm.model.06.623"/>
    </source>
</evidence>
<keyword evidence="2" id="KW-0963">Cytoplasm</keyword>
<proteinExistence type="predicted"/>
<dbReference type="GO" id="GO:0003700">
    <property type="term" value="F:DNA-binding transcription factor activity"/>
    <property type="evidence" value="ECO:0007669"/>
    <property type="project" value="TreeGrafter"/>
</dbReference>
<dbReference type="NCBIfam" id="TIGR01566">
    <property type="entry name" value="ZF_HD_prot_N"/>
    <property type="match status" value="1"/>
</dbReference>
<dbReference type="GO" id="GO:0000976">
    <property type="term" value="F:transcription cis-regulatory region binding"/>
    <property type="evidence" value="ECO:0007669"/>
    <property type="project" value="TreeGrafter"/>
</dbReference>
<keyword evidence="3" id="KW-0479">Metal-binding</keyword>
<dbReference type="InterPro" id="IPR006456">
    <property type="entry name" value="ZF_HD_homeobox_Cys/His_dimer"/>
</dbReference>
<evidence type="ECO:0000256" key="6">
    <source>
        <dbReference type="SAM" id="MobiDB-lite"/>
    </source>
</evidence>
<feature type="compositionally biased region" description="Polar residues" evidence="6">
    <location>
        <begin position="128"/>
        <end position="142"/>
    </location>
</feature>
<dbReference type="GO" id="GO:0005634">
    <property type="term" value="C:nucleus"/>
    <property type="evidence" value="ECO:0007669"/>
    <property type="project" value="TreeGrafter"/>
</dbReference>
<dbReference type="GO" id="GO:0008270">
    <property type="term" value="F:zinc ion binding"/>
    <property type="evidence" value="ECO:0007669"/>
    <property type="project" value="UniProtKB-KW"/>
</dbReference>
<dbReference type="GO" id="GO:0050793">
    <property type="term" value="P:regulation of developmental process"/>
    <property type="evidence" value="ECO:0007669"/>
    <property type="project" value="TreeGrafter"/>
</dbReference>
<dbReference type="EnsemblPlants" id="evm.model.06.623">
    <property type="protein sequence ID" value="cds.evm.model.06.623"/>
    <property type="gene ID" value="evm.TU.06.623"/>
</dbReference>
<feature type="domain" description="ZF-HD dimerization-type" evidence="7">
    <location>
        <begin position="9"/>
        <end position="68"/>
    </location>
</feature>
<reference evidence="8" key="2">
    <citation type="submission" date="2021-03" db="UniProtKB">
        <authorList>
            <consortium name="EnsemblPlants"/>
        </authorList>
    </citation>
    <scope>IDENTIFICATION</scope>
</reference>
<dbReference type="AlphaFoldDB" id="A0A803PZ55"/>
<accession>A0A803PZ55</accession>
<keyword evidence="4" id="KW-0863">Zinc-finger</keyword>
<dbReference type="PANTHER" id="PTHR31948:SF162">
    <property type="entry name" value="MINI ZINC FINGER PROTEIN 2"/>
    <property type="match status" value="1"/>
</dbReference>
<evidence type="ECO:0000256" key="3">
    <source>
        <dbReference type="ARBA" id="ARBA00022723"/>
    </source>
</evidence>
<organism evidence="8 9">
    <name type="scientific">Cannabis sativa</name>
    <name type="common">Hemp</name>
    <name type="synonym">Marijuana</name>
    <dbReference type="NCBI Taxonomy" id="3483"/>
    <lineage>
        <taxon>Eukaryota</taxon>
        <taxon>Viridiplantae</taxon>
        <taxon>Streptophyta</taxon>
        <taxon>Embryophyta</taxon>
        <taxon>Tracheophyta</taxon>
        <taxon>Spermatophyta</taxon>
        <taxon>Magnoliopsida</taxon>
        <taxon>eudicotyledons</taxon>
        <taxon>Gunneridae</taxon>
        <taxon>Pentapetalae</taxon>
        <taxon>rosids</taxon>
        <taxon>fabids</taxon>
        <taxon>Rosales</taxon>
        <taxon>Cannabaceae</taxon>
        <taxon>Cannabis</taxon>
    </lineage>
</organism>
<reference evidence="8" key="1">
    <citation type="submission" date="2018-11" db="EMBL/GenBank/DDBJ databases">
        <authorList>
            <person name="Grassa J C."/>
        </authorList>
    </citation>
    <scope>NUCLEOTIDE SEQUENCE [LARGE SCALE GENOMIC DNA]</scope>
</reference>
<dbReference type="PANTHER" id="PTHR31948">
    <property type="entry name" value="ZINC-FINGER HOMEODOMAIN PROTEIN 2"/>
    <property type="match status" value="1"/>
</dbReference>
<keyword evidence="5" id="KW-0862">Zinc</keyword>
<feature type="compositionally biased region" description="Basic and acidic residues" evidence="6">
    <location>
        <begin position="116"/>
        <end position="126"/>
    </location>
</feature>
<feature type="region of interest" description="Disordered" evidence="6">
    <location>
        <begin position="108"/>
        <end position="142"/>
    </location>
</feature>
<evidence type="ECO:0000256" key="4">
    <source>
        <dbReference type="ARBA" id="ARBA00022771"/>
    </source>
</evidence>
<evidence type="ECO:0000259" key="7">
    <source>
        <dbReference type="PROSITE" id="PS51523"/>
    </source>
</evidence>
<keyword evidence="9" id="KW-1185">Reference proteome</keyword>
<sequence length="142" mass="15365">MSSSVIVRYKECRRNHAISVGLQAVDGCREFMTPAAETAEQVVSGGGGDQRGFLCAACGCHRNFHRKEIIKDGAIVHYGSISTTTHHHAPSSSVMPMYVVVQQPVHYGSSGANNNSHEDGHGDFEQKPNISFMTGSTKTEPF</sequence>
<dbReference type="GO" id="GO:0005737">
    <property type="term" value="C:cytoplasm"/>
    <property type="evidence" value="ECO:0007669"/>
    <property type="project" value="UniProtKB-SubCell"/>
</dbReference>
<protein>
    <recommendedName>
        <fullName evidence="7">ZF-HD dimerization-type domain-containing protein</fullName>
    </recommendedName>
</protein>
<dbReference type="PROSITE" id="PS51523">
    <property type="entry name" value="ZF_HD_DIMER"/>
    <property type="match status" value="1"/>
</dbReference>
<evidence type="ECO:0000256" key="2">
    <source>
        <dbReference type="ARBA" id="ARBA00022490"/>
    </source>
</evidence>
<dbReference type="Proteomes" id="UP000596661">
    <property type="component" value="Chromosome 6"/>
</dbReference>
<comment type="subcellular location">
    <subcellularLocation>
        <location evidence="1">Cytoplasm</location>
    </subcellularLocation>
</comment>
<evidence type="ECO:0000313" key="9">
    <source>
        <dbReference type="Proteomes" id="UP000596661"/>
    </source>
</evidence>
<dbReference type="Gramene" id="evm.model.06.623">
    <property type="protein sequence ID" value="cds.evm.model.06.623"/>
    <property type="gene ID" value="evm.TU.06.623"/>
</dbReference>
<name>A0A803PZ55_CANSA</name>
<dbReference type="EMBL" id="UZAU01000573">
    <property type="status" value="NOT_ANNOTATED_CDS"/>
    <property type="molecule type" value="Genomic_DNA"/>
</dbReference>
<dbReference type="Pfam" id="PF04770">
    <property type="entry name" value="ZF-HD_dimer"/>
    <property type="match status" value="1"/>
</dbReference>
<evidence type="ECO:0000256" key="1">
    <source>
        <dbReference type="ARBA" id="ARBA00004496"/>
    </source>
</evidence>
<evidence type="ECO:0000256" key="5">
    <source>
        <dbReference type="ARBA" id="ARBA00022833"/>
    </source>
</evidence>